<evidence type="ECO:0000313" key="3">
    <source>
        <dbReference type="Proteomes" id="UP000659223"/>
    </source>
</evidence>
<gene>
    <name evidence="2" type="ORF">GCM10010324_60540</name>
</gene>
<dbReference type="InterPro" id="IPR036736">
    <property type="entry name" value="ACP-like_sf"/>
</dbReference>
<dbReference type="Gene3D" id="1.10.1200.10">
    <property type="entry name" value="ACP-like"/>
    <property type="match status" value="1"/>
</dbReference>
<dbReference type="RefSeq" id="WP_190024951.1">
    <property type="nucleotide sequence ID" value="NZ_BMUT01000017.1"/>
</dbReference>
<proteinExistence type="predicted"/>
<sequence length="88" mass="9690">MSDRWDATYEELLREALPRLARPGGIEPGTRLKAAGLDSLAMVELLIRIEGAYGIGIPDDDLAPGVFDTPATLWELIRTVREREAAAR</sequence>
<dbReference type="SUPFAM" id="SSF47336">
    <property type="entry name" value="ACP-like"/>
    <property type="match status" value="1"/>
</dbReference>
<dbReference type="InterPro" id="IPR009081">
    <property type="entry name" value="PP-bd_ACP"/>
</dbReference>
<reference evidence="3" key="1">
    <citation type="journal article" date="2019" name="Int. J. Syst. Evol. Microbiol.">
        <title>The Global Catalogue of Microorganisms (GCM) 10K type strain sequencing project: providing services to taxonomists for standard genome sequencing and annotation.</title>
        <authorList>
            <consortium name="The Broad Institute Genomics Platform"/>
            <consortium name="The Broad Institute Genome Sequencing Center for Infectious Disease"/>
            <person name="Wu L."/>
            <person name="Ma J."/>
        </authorList>
    </citation>
    <scope>NUCLEOTIDE SEQUENCE [LARGE SCALE GENOMIC DNA]</scope>
    <source>
        <strain evidence="3">JCM 4586</strain>
    </source>
</reference>
<feature type="domain" description="Carrier" evidence="1">
    <location>
        <begin position="3"/>
        <end position="84"/>
    </location>
</feature>
<accession>A0ABQ2Z9Q7</accession>
<organism evidence="2 3">
    <name type="scientific">Streptomyces hiroshimensis</name>
    <dbReference type="NCBI Taxonomy" id="66424"/>
    <lineage>
        <taxon>Bacteria</taxon>
        <taxon>Bacillati</taxon>
        <taxon>Actinomycetota</taxon>
        <taxon>Actinomycetes</taxon>
        <taxon>Kitasatosporales</taxon>
        <taxon>Streptomycetaceae</taxon>
        <taxon>Streptomyces</taxon>
    </lineage>
</organism>
<dbReference type="EMBL" id="BMUT01000017">
    <property type="protein sequence ID" value="GGY05636.1"/>
    <property type="molecule type" value="Genomic_DNA"/>
</dbReference>
<name>A0ABQ2Z9Q7_9ACTN</name>
<protein>
    <recommendedName>
        <fullName evidence="1">Carrier domain-containing protein</fullName>
    </recommendedName>
</protein>
<evidence type="ECO:0000313" key="2">
    <source>
        <dbReference type="EMBL" id="GGY05636.1"/>
    </source>
</evidence>
<dbReference type="PROSITE" id="PS50075">
    <property type="entry name" value="CARRIER"/>
    <property type="match status" value="1"/>
</dbReference>
<dbReference type="Pfam" id="PF00550">
    <property type="entry name" value="PP-binding"/>
    <property type="match status" value="1"/>
</dbReference>
<comment type="caution">
    <text evidence="2">The sequence shown here is derived from an EMBL/GenBank/DDBJ whole genome shotgun (WGS) entry which is preliminary data.</text>
</comment>
<keyword evidence="3" id="KW-1185">Reference proteome</keyword>
<dbReference type="Proteomes" id="UP000659223">
    <property type="component" value="Unassembled WGS sequence"/>
</dbReference>
<evidence type="ECO:0000259" key="1">
    <source>
        <dbReference type="PROSITE" id="PS50075"/>
    </source>
</evidence>